<dbReference type="AlphaFoldDB" id="A0AB34JSQ9"/>
<dbReference type="FunFam" id="1.20.1110.10:FF:000037">
    <property type="entry name" value="Calcium-transporting ATPase, putative"/>
    <property type="match status" value="1"/>
</dbReference>
<keyword evidence="10" id="KW-0460">Magnesium</keyword>
<dbReference type="Proteomes" id="UP001515480">
    <property type="component" value="Unassembled WGS sequence"/>
</dbReference>
<keyword evidence="8" id="KW-0106">Calcium</keyword>
<evidence type="ECO:0000256" key="2">
    <source>
        <dbReference type="ARBA" id="ARBA00012790"/>
    </source>
</evidence>
<dbReference type="SFLD" id="SFLDS00003">
    <property type="entry name" value="Haloacid_Dehalogenase"/>
    <property type="match status" value="1"/>
</dbReference>
<evidence type="ECO:0000256" key="4">
    <source>
        <dbReference type="ARBA" id="ARBA00022553"/>
    </source>
</evidence>
<evidence type="ECO:0000256" key="8">
    <source>
        <dbReference type="ARBA" id="ARBA00022837"/>
    </source>
</evidence>
<keyword evidence="13" id="KW-0406">Ion transport</keyword>
<evidence type="ECO:0000256" key="3">
    <source>
        <dbReference type="ARBA" id="ARBA00022448"/>
    </source>
</evidence>
<dbReference type="InterPro" id="IPR059000">
    <property type="entry name" value="ATPase_P-type_domA"/>
</dbReference>
<evidence type="ECO:0000313" key="20">
    <source>
        <dbReference type="Proteomes" id="UP001515480"/>
    </source>
</evidence>
<feature type="transmembrane region" description="Helical" evidence="16">
    <location>
        <begin position="343"/>
        <end position="367"/>
    </location>
</feature>
<dbReference type="PANTHER" id="PTHR42861">
    <property type="entry name" value="CALCIUM-TRANSPORTING ATPASE"/>
    <property type="match status" value="1"/>
</dbReference>
<feature type="transmembrane region" description="Helical" evidence="16">
    <location>
        <begin position="992"/>
        <end position="1010"/>
    </location>
</feature>
<accession>A0AB34JSQ9</accession>
<dbReference type="InterPro" id="IPR044492">
    <property type="entry name" value="P_typ_ATPase_HD_dom"/>
</dbReference>
<dbReference type="SUPFAM" id="SSF81653">
    <property type="entry name" value="Calcium ATPase, transduction domain A"/>
    <property type="match status" value="1"/>
</dbReference>
<evidence type="ECO:0000256" key="9">
    <source>
        <dbReference type="ARBA" id="ARBA00022840"/>
    </source>
</evidence>
<gene>
    <name evidence="19" type="ORF">AB1Y20_019760</name>
</gene>
<comment type="similarity">
    <text evidence="15">Belongs to the cation transport ATPase (P-type) (TC 3.A.3) family.</text>
</comment>
<comment type="subcellular location">
    <subcellularLocation>
        <location evidence="1">Membrane</location>
        <topology evidence="1">Multi-pass membrane protein</topology>
    </subcellularLocation>
</comment>
<evidence type="ECO:0000256" key="1">
    <source>
        <dbReference type="ARBA" id="ARBA00004141"/>
    </source>
</evidence>
<dbReference type="Pfam" id="PF00122">
    <property type="entry name" value="E1-E2_ATPase"/>
    <property type="match status" value="1"/>
</dbReference>
<dbReference type="InterPro" id="IPR001757">
    <property type="entry name" value="P_typ_ATPase"/>
</dbReference>
<keyword evidence="11" id="KW-1278">Translocase</keyword>
<dbReference type="GO" id="GO:0005524">
    <property type="term" value="F:ATP binding"/>
    <property type="evidence" value="ECO:0007669"/>
    <property type="project" value="UniProtKB-KW"/>
</dbReference>
<evidence type="ECO:0000256" key="16">
    <source>
        <dbReference type="SAM" id="Phobius"/>
    </source>
</evidence>
<dbReference type="FunFam" id="3.40.1110.10:FF:000003">
    <property type="entry name" value="Calcium-transporting ATPase"/>
    <property type="match status" value="1"/>
</dbReference>
<dbReference type="SUPFAM" id="SSF56784">
    <property type="entry name" value="HAD-like"/>
    <property type="match status" value="1"/>
</dbReference>
<keyword evidence="4" id="KW-0597">Phosphoprotein</keyword>
<evidence type="ECO:0000256" key="12">
    <source>
        <dbReference type="ARBA" id="ARBA00022989"/>
    </source>
</evidence>
<dbReference type="Pfam" id="PF08282">
    <property type="entry name" value="Hydrolase_3"/>
    <property type="match status" value="1"/>
</dbReference>
<evidence type="ECO:0000256" key="6">
    <source>
        <dbReference type="ARBA" id="ARBA00022692"/>
    </source>
</evidence>
<evidence type="ECO:0000256" key="10">
    <source>
        <dbReference type="ARBA" id="ARBA00022842"/>
    </source>
</evidence>
<dbReference type="EMBL" id="JBGBPQ010000004">
    <property type="protein sequence ID" value="KAL1524880.1"/>
    <property type="molecule type" value="Genomic_DNA"/>
</dbReference>
<keyword evidence="12 16" id="KW-1133">Transmembrane helix</keyword>
<dbReference type="InterPro" id="IPR023298">
    <property type="entry name" value="ATPase_P-typ_TM_dom_sf"/>
</dbReference>
<dbReference type="InterPro" id="IPR018303">
    <property type="entry name" value="ATPase_P-typ_P_site"/>
</dbReference>
<dbReference type="EC" id="7.2.2.10" evidence="2"/>
<name>A0AB34JSQ9_PRYPA</name>
<comment type="caution">
    <text evidence="19">The sequence shown here is derived from an EMBL/GenBank/DDBJ whole genome shotgun (WGS) entry which is preliminary data.</text>
</comment>
<dbReference type="InterPro" id="IPR008250">
    <property type="entry name" value="ATPase_P-typ_transduc_dom_A_sf"/>
</dbReference>
<dbReference type="SUPFAM" id="SSF81660">
    <property type="entry name" value="Metal cation-transporting ATPase, ATP-binding domain N"/>
    <property type="match status" value="1"/>
</dbReference>
<dbReference type="Gene3D" id="1.20.1110.10">
    <property type="entry name" value="Calcium-transporting ATPase, transmembrane domain"/>
    <property type="match status" value="1"/>
</dbReference>
<evidence type="ECO:0000259" key="18">
    <source>
        <dbReference type="SMART" id="SM00831"/>
    </source>
</evidence>
<dbReference type="PROSITE" id="PS00154">
    <property type="entry name" value="ATPASE_E1_E2"/>
    <property type="match status" value="1"/>
</dbReference>
<dbReference type="FunFam" id="1.20.1110.10:FF:000065">
    <property type="entry name" value="Sarcoplasmic/endoplasmic reticulum calcium ATPase 1"/>
    <property type="match status" value="1"/>
</dbReference>
<keyword evidence="6 16" id="KW-0812">Transmembrane</keyword>
<dbReference type="InterPro" id="IPR036412">
    <property type="entry name" value="HAD-like_sf"/>
</dbReference>
<dbReference type="PRINTS" id="PR00119">
    <property type="entry name" value="CATATPASE"/>
</dbReference>
<feature type="chain" id="PRO_5044253407" description="P-type Ca(2+) transporter" evidence="17">
    <location>
        <begin position="22"/>
        <end position="1053"/>
    </location>
</feature>
<evidence type="ECO:0000256" key="14">
    <source>
        <dbReference type="ARBA" id="ARBA00023136"/>
    </source>
</evidence>
<keyword evidence="9" id="KW-0067">ATP-binding</keyword>
<keyword evidence="20" id="KW-1185">Reference proteome</keyword>
<feature type="domain" description="Cation-transporting P-type ATPase N-terminal" evidence="18">
    <location>
        <begin position="55"/>
        <end position="129"/>
    </location>
</feature>
<keyword evidence="17" id="KW-0732">Signal</keyword>
<dbReference type="Gene3D" id="3.40.50.1000">
    <property type="entry name" value="HAD superfamily/HAD-like"/>
    <property type="match status" value="1"/>
</dbReference>
<dbReference type="NCBIfam" id="TIGR01494">
    <property type="entry name" value="ATPase_P-type"/>
    <property type="match status" value="2"/>
</dbReference>
<keyword evidence="7" id="KW-0547">Nucleotide-binding</keyword>
<dbReference type="SFLD" id="SFLDF00027">
    <property type="entry name" value="p-type_atpase"/>
    <property type="match status" value="1"/>
</dbReference>
<dbReference type="Gene3D" id="3.40.1110.10">
    <property type="entry name" value="Calcium-transporting ATPase, cytoplasmic domain N"/>
    <property type="match status" value="1"/>
</dbReference>
<dbReference type="InterPro" id="IPR006068">
    <property type="entry name" value="ATPase_P-typ_cation-transptr_C"/>
</dbReference>
<dbReference type="GO" id="GO:0016887">
    <property type="term" value="F:ATP hydrolysis activity"/>
    <property type="evidence" value="ECO:0007669"/>
    <property type="project" value="InterPro"/>
</dbReference>
<evidence type="ECO:0000256" key="5">
    <source>
        <dbReference type="ARBA" id="ARBA00022568"/>
    </source>
</evidence>
<evidence type="ECO:0000256" key="17">
    <source>
        <dbReference type="SAM" id="SignalP"/>
    </source>
</evidence>
<dbReference type="Pfam" id="PF00689">
    <property type="entry name" value="Cation_ATPase_C"/>
    <property type="match status" value="1"/>
</dbReference>
<dbReference type="SUPFAM" id="SSF81665">
    <property type="entry name" value="Calcium ATPase, transmembrane domain M"/>
    <property type="match status" value="1"/>
</dbReference>
<evidence type="ECO:0000256" key="7">
    <source>
        <dbReference type="ARBA" id="ARBA00022741"/>
    </source>
</evidence>
<dbReference type="PRINTS" id="PR00121">
    <property type="entry name" value="NAKATPASE"/>
</dbReference>
<keyword evidence="3" id="KW-0813">Transport</keyword>
<dbReference type="InterPro" id="IPR023299">
    <property type="entry name" value="ATPase_P-typ_cyto_dom_N"/>
</dbReference>
<sequence length="1053" mass="113259">MRSRSLLPLLLLVSWPTAATARQTTAPLLRLRGGQAASSHAVQARSSDRREVDVMPHSVSAVDFLAQMGVRPDEGLSASQVAELQARFGPNTLAAEKKVPLWQLIAAQFEDRLVQILLGVAVLSYVLARIEGEENGFVEPAVILSILVINAVVGTWQERSAQDALSALQQLQPENARCLRDGVWQHDLPAASLVPGDIIEIRVGDRVPADARLVQLLTSNLATDEGSLTGESMTVGKSTAAVASDSRIQDKSCMVFCGTVVTNGRALAVVSATAEGTEIGKIQQGVNAAKGDEERTPLAQKIDAFADRLTVAIGGICVAVWLVNVRNFWQPVFGDPWRGALYYMKVAVALGVAAIPEGLPAVITLCLSLGTQRMAKRNVIVRKLPSVETLGCTTVICSDKTGTLTTNQMTAVALVAPEQGPSGVELPEYEVQGISYDPQGTVVGLSPAQLAGRGIQQLAAVCTMCNDAEISYTDGHYTRVGEPTEAALKILVEKMGMPNTPRATSAEAAANHFTNIRAAEYERLATLEFSRSRKSMGVLCKSKLNGRNSLFVKGAPESVLPRCWALRLSDGRTVALNEKLRAQLRERFEMMAERPLRCLALAVKENRLGALANVQSADDLGPAGAILSDPQRFEEVERGLVFVGMVGIKDPARPEVATSISRCREAGIRVIMITGDSAATAKAIAKDVNIFTAEGDTEDEDSNDNLVFEGSSFFALPQDRQEKLLLNRNLVFCRAEPQDKQRLIKQLQRLGEVAAMTGDGVNDAPALQQAAIGIAMGIAGTEVSKQAADMILADDNFATIVTAVEEGRAIYANMKSFINFLITCNIGEVMAVFVSTLMGIPEVLGPLHLLWVNLVTDGPPATALGFNPPDPNNMQRPPRGRTDPLVSKFTLVRYILTGSYVGIATVGAFVTKYRQMGVSLEQLQHWAQCAGWSEGALARFPVACDAFSASKGKVGASAVALSALVCMEMLRAMCAVSETESLLTKPPWANRFLLLGVTFPMLLHLSVLYIAPLASLFQLSPLTKLDWKMVAAWSLPLVLLEEILKVISRMIQD</sequence>
<evidence type="ECO:0000256" key="11">
    <source>
        <dbReference type="ARBA" id="ARBA00022967"/>
    </source>
</evidence>
<dbReference type="GO" id="GO:0005388">
    <property type="term" value="F:P-type calcium transporter activity"/>
    <property type="evidence" value="ECO:0007669"/>
    <property type="project" value="UniProtKB-EC"/>
</dbReference>
<dbReference type="SMART" id="SM00831">
    <property type="entry name" value="Cation_ATPase_N"/>
    <property type="match status" value="1"/>
</dbReference>
<evidence type="ECO:0000256" key="15">
    <source>
        <dbReference type="ARBA" id="ARBA00038148"/>
    </source>
</evidence>
<organism evidence="19 20">
    <name type="scientific">Prymnesium parvum</name>
    <name type="common">Toxic golden alga</name>
    <dbReference type="NCBI Taxonomy" id="97485"/>
    <lineage>
        <taxon>Eukaryota</taxon>
        <taxon>Haptista</taxon>
        <taxon>Haptophyta</taxon>
        <taxon>Prymnesiophyceae</taxon>
        <taxon>Prymnesiales</taxon>
        <taxon>Prymnesiaceae</taxon>
        <taxon>Prymnesium</taxon>
    </lineage>
</organism>
<feature type="signal peptide" evidence="17">
    <location>
        <begin position="1"/>
        <end position="21"/>
    </location>
</feature>
<keyword evidence="14 16" id="KW-0472">Membrane</keyword>
<feature type="transmembrane region" description="Helical" evidence="16">
    <location>
        <begin position="891"/>
        <end position="910"/>
    </location>
</feature>
<feature type="transmembrane region" description="Helical" evidence="16">
    <location>
        <begin position="817"/>
        <end position="840"/>
    </location>
</feature>
<dbReference type="InterPro" id="IPR023214">
    <property type="entry name" value="HAD_sf"/>
</dbReference>
<proteinExistence type="inferred from homology"/>
<dbReference type="GO" id="GO:0016020">
    <property type="term" value="C:membrane"/>
    <property type="evidence" value="ECO:0007669"/>
    <property type="project" value="UniProtKB-SubCell"/>
</dbReference>
<dbReference type="SFLD" id="SFLDG00002">
    <property type="entry name" value="C1.7:_P-type_atpase_like"/>
    <property type="match status" value="1"/>
</dbReference>
<dbReference type="InterPro" id="IPR004014">
    <property type="entry name" value="ATPase_P-typ_cation-transptr_N"/>
</dbReference>
<evidence type="ECO:0000256" key="13">
    <source>
        <dbReference type="ARBA" id="ARBA00023065"/>
    </source>
</evidence>
<dbReference type="Pfam" id="PF13246">
    <property type="entry name" value="Cation_ATPase"/>
    <property type="match status" value="1"/>
</dbReference>
<feature type="transmembrane region" description="Helical" evidence="16">
    <location>
        <begin position="1030"/>
        <end position="1047"/>
    </location>
</feature>
<dbReference type="FunFam" id="2.70.150.10:FF:000014">
    <property type="entry name" value="Calcium-transporting ATPase, putative"/>
    <property type="match status" value="1"/>
</dbReference>
<evidence type="ECO:0000313" key="19">
    <source>
        <dbReference type="EMBL" id="KAL1524880.1"/>
    </source>
</evidence>
<protein>
    <recommendedName>
        <fullName evidence="2">P-type Ca(2+) transporter</fullName>
        <ecNumber evidence="2">7.2.2.10</ecNumber>
    </recommendedName>
</protein>
<dbReference type="FunFam" id="3.40.50.1000:FF:000083">
    <property type="entry name" value="Sodium/potassium-transporting ATPase subunit alpha"/>
    <property type="match status" value="1"/>
</dbReference>
<keyword evidence="5" id="KW-0109">Calcium transport</keyword>
<reference evidence="19 20" key="1">
    <citation type="journal article" date="2024" name="Science">
        <title>Giant polyketide synthase enzymes in the biosynthesis of giant marine polyether toxins.</title>
        <authorList>
            <person name="Fallon T.R."/>
            <person name="Shende V.V."/>
            <person name="Wierzbicki I.H."/>
            <person name="Pendleton A.L."/>
            <person name="Watervoot N.F."/>
            <person name="Auber R.P."/>
            <person name="Gonzalez D.J."/>
            <person name="Wisecaver J.H."/>
            <person name="Moore B.S."/>
        </authorList>
    </citation>
    <scope>NUCLEOTIDE SEQUENCE [LARGE SCALE GENOMIC DNA]</scope>
    <source>
        <strain evidence="19 20">12B1</strain>
    </source>
</reference>
<dbReference type="Pfam" id="PF00690">
    <property type="entry name" value="Cation_ATPase_N"/>
    <property type="match status" value="1"/>
</dbReference>
<dbReference type="Gene3D" id="2.70.150.10">
    <property type="entry name" value="Calcium-transporting ATPase, cytoplasmic transduction domain A"/>
    <property type="match status" value="1"/>
</dbReference>